<dbReference type="InParanoid" id="A0A084QWL1"/>
<feature type="region of interest" description="Disordered" evidence="1">
    <location>
        <begin position="1"/>
        <end position="57"/>
    </location>
</feature>
<evidence type="ECO:0000313" key="4">
    <source>
        <dbReference type="Proteomes" id="UP000028524"/>
    </source>
</evidence>
<dbReference type="OrthoDB" id="3501032at2759"/>
<feature type="compositionally biased region" description="Acidic residues" evidence="1">
    <location>
        <begin position="525"/>
        <end position="541"/>
    </location>
</feature>
<feature type="compositionally biased region" description="Acidic residues" evidence="1">
    <location>
        <begin position="596"/>
        <end position="607"/>
    </location>
</feature>
<feature type="compositionally biased region" description="Acidic residues" evidence="1">
    <location>
        <begin position="449"/>
        <end position="459"/>
    </location>
</feature>
<evidence type="ECO:0000313" key="3">
    <source>
        <dbReference type="EMBL" id="KFA68346.1"/>
    </source>
</evidence>
<dbReference type="InterPro" id="IPR045518">
    <property type="entry name" value="2EXR"/>
</dbReference>
<feature type="compositionally biased region" description="Basic and acidic residues" evidence="1">
    <location>
        <begin position="513"/>
        <end position="524"/>
    </location>
</feature>
<accession>A0A084QWL1</accession>
<evidence type="ECO:0000259" key="2">
    <source>
        <dbReference type="Pfam" id="PF20150"/>
    </source>
</evidence>
<feature type="compositionally biased region" description="Acidic residues" evidence="1">
    <location>
        <begin position="564"/>
        <end position="587"/>
    </location>
</feature>
<dbReference type="HOGENOM" id="CLU_015773_1_0_1"/>
<evidence type="ECO:0000256" key="1">
    <source>
        <dbReference type="SAM" id="MobiDB-lite"/>
    </source>
</evidence>
<feature type="compositionally biased region" description="Acidic residues" evidence="1">
    <location>
        <begin position="33"/>
        <end position="43"/>
    </location>
</feature>
<dbReference type="OMA" id="VWESHIL"/>
<protein>
    <recommendedName>
        <fullName evidence="2">2EXR domain-containing protein</fullName>
    </recommendedName>
</protein>
<feature type="region of interest" description="Disordered" evidence="1">
    <location>
        <begin position="330"/>
        <end position="607"/>
    </location>
</feature>
<feature type="compositionally biased region" description="Basic and acidic residues" evidence="1">
    <location>
        <begin position="7"/>
        <end position="22"/>
    </location>
</feature>
<dbReference type="AlphaFoldDB" id="A0A084QWL1"/>
<sequence>MSSPELSDTRNSDSSHGSHDSSHTVSATGNDFLDLEASEDSDDGLNHLSDEEGDEEDLPQFHLFSKLPKELRQTIWEFFCLDLTEKLRILNFAITTDPADVRRPPPRDSPLGVFAGYWLEQSTSEIRCMSAVHHESRTLVLAKYPDELCMREGIIRYNKDRDIVLLDTFGEMHRYASENFNLDGFAEKVTQLAMPYRVARQDSSQYSETLKTIMREQFCSLSRLFIYIRPPRHLSRITWCASDNIHTKLLQTFEKEPGLGEDLECRYCLPDMDKHPSFAMTCSRFFEDRLSEGLEGNMTQRGIAMLPMVEFWGNNGRDTYNDMLRLAEEPESLHPEEDSSDPSDLSSLESEVEEDLDEYESEGIDDDLLVQDDEDGESDEESEARSTPDPDDVQAYASGRLRGVPLDGDLESEPEAQFSSPEPEPGHERSTDVEVTQMRRGAKRRIMSDSEEEDGDAEEPQAKRPRVSRVLHDSDDEEDGEADAAPKQRRKARVLQSDSESSDVGAGNGKGGARLDSDKERSSEEDSDDPSQEDDSEEEEQPPQRLSLVERLQLHRRENPVPGSDEDASEPDDEQGSEDDDDEDEGGLLDTMAAESDSEGDGSEEGW</sequence>
<dbReference type="Pfam" id="PF20150">
    <property type="entry name" value="2EXR"/>
    <property type="match status" value="1"/>
</dbReference>
<dbReference type="Proteomes" id="UP000028524">
    <property type="component" value="Unassembled WGS sequence"/>
</dbReference>
<dbReference type="EMBL" id="KL659896">
    <property type="protein sequence ID" value="KFA68346.1"/>
    <property type="molecule type" value="Genomic_DNA"/>
</dbReference>
<feature type="compositionally biased region" description="Acidic residues" evidence="1">
    <location>
        <begin position="350"/>
        <end position="382"/>
    </location>
</feature>
<keyword evidence="4" id="KW-1185">Reference proteome</keyword>
<reference evidence="3 4" key="1">
    <citation type="journal article" date="2014" name="BMC Genomics">
        <title>Comparative genome sequencing reveals chemotype-specific gene clusters in the toxigenic black mold Stachybotrys.</title>
        <authorList>
            <person name="Semeiks J."/>
            <person name="Borek D."/>
            <person name="Otwinowski Z."/>
            <person name="Grishin N.V."/>
        </authorList>
    </citation>
    <scope>NUCLEOTIDE SEQUENCE [LARGE SCALE GENOMIC DNA]</scope>
    <source>
        <strain evidence="3 4">IBT 40285</strain>
    </source>
</reference>
<dbReference type="STRING" id="1283841.A0A084QWL1"/>
<name>A0A084QWL1_STAC4</name>
<organism evidence="3 4">
    <name type="scientific">Stachybotrys chlorohalonatus (strain IBT 40285)</name>
    <dbReference type="NCBI Taxonomy" id="1283841"/>
    <lineage>
        <taxon>Eukaryota</taxon>
        <taxon>Fungi</taxon>
        <taxon>Dikarya</taxon>
        <taxon>Ascomycota</taxon>
        <taxon>Pezizomycotina</taxon>
        <taxon>Sordariomycetes</taxon>
        <taxon>Hypocreomycetidae</taxon>
        <taxon>Hypocreales</taxon>
        <taxon>Stachybotryaceae</taxon>
        <taxon>Stachybotrys</taxon>
    </lineage>
</organism>
<gene>
    <name evidence="3" type="ORF">S40285_02497</name>
</gene>
<proteinExistence type="predicted"/>
<feature type="domain" description="2EXR" evidence="2">
    <location>
        <begin position="61"/>
        <end position="164"/>
    </location>
</feature>